<proteinExistence type="predicted"/>
<name>A0A6G1KWA2_9PEZI</name>
<dbReference type="Proteomes" id="UP000799436">
    <property type="component" value="Unassembled WGS sequence"/>
</dbReference>
<evidence type="ECO:0000313" key="2">
    <source>
        <dbReference type="Proteomes" id="UP000799436"/>
    </source>
</evidence>
<gene>
    <name evidence="1" type="ORF">EJ03DRAFT_331457</name>
</gene>
<reference evidence="1" key="1">
    <citation type="journal article" date="2020" name="Stud. Mycol.">
        <title>101 Dothideomycetes genomes: a test case for predicting lifestyles and emergence of pathogens.</title>
        <authorList>
            <person name="Haridas S."/>
            <person name="Albert R."/>
            <person name="Binder M."/>
            <person name="Bloem J."/>
            <person name="Labutti K."/>
            <person name="Salamov A."/>
            <person name="Andreopoulos B."/>
            <person name="Baker S."/>
            <person name="Barry K."/>
            <person name="Bills G."/>
            <person name="Bluhm B."/>
            <person name="Cannon C."/>
            <person name="Castanera R."/>
            <person name="Culley D."/>
            <person name="Daum C."/>
            <person name="Ezra D."/>
            <person name="Gonzalez J."/>
            <person name="Henrissat B."/>
            <person name="Kuo A."/>
            <person name="Liang C."/>
            <person name="Lipzen A."/>
            <person name="Lutzoni F."/>
            <person name="Magnuson J."/>
            <person name="Mondo S."/>
            <person name="Nolan M."/>
            <person name="Ohm R."/>
            <person name="Pangilinan J."/>
            <person name="Park H.-J."/>
            <person name="Ramirez L."/>
            <person name="Alfaro M."/>
            <person name="Sun H."/>
            <person name="Tritt A."/>
            <person name="Yoshinaga Y."/>
            <person name="Zwiers L.-H."/>
            <person name="Turgeon B."/>
            <person name="Goodwin S."/>
            <person name="Spatafora J."/>
            <person name="Crous P."/>
            <person name="Grigoriev I."/>
        </authorList>
    </citation>
    <scope>NUCLEOTIDE SEQUENCE</scope>
    <source>
        <strain evidence="1">CBS 116005</strain>
    </source>
</reference>
<dbReference type="EMBL" id="ML995907">
    <property type="protein sequence ID" value="KAF2764877.1"/>
    <property type="molecule type" value="Genomic_DNA"/>
</dbReference>
<evidence type="ECO:0000313" key="1">
    <source>
        <dbReference type="EMBL" id="KAF2764877.1"/>
    </source>
</evidence>
<keyword evidence="2" id="KW-1185">Reference proteome</keyword>
<protein>
    <submittedName>
        <fullName evidence="1">Uncharacterized protein</fullName>
    </submittedName>
</protein>
<sequence>MTDGIFYVPVLSAWLIPSSLSKKTLADTKAAGGKNVVHLEVPPRERTPRLKESKIQMPVFLNLTLGALTMKADAKEGCPSTLSYPLAFDEIMLRAAATLRISAECRPTSEQLIKFSDFFSIPAKFGSGVYRLLLDRVVRRFETKIKIDALPTALKQAGDGDVVWKAHTSAWRLGTSLLGWRS</sequence>
<dbReference type="AlphaFoldDB" id="A0A6G1KWA2"/>
<organism evidence="1 2">
    <name type="scientific">Teratosphaeria nubilosa</name>
    <dbReference type="NCBI Taxonomy" id="161662"/>
    <lineage>
        <taxon>Eukaryota</taxon>
        <taxon>Fungi</taxon>
        <taxon>Dikarya</taxon>
        <taxon>Ascomycota</taxon>
        <taxon>Pezizomycotina</taxon>
        <taxon>Dothideomycetes</taxon>
        <taxon>Dothideomycetidae</taxon>
        <taxon>Mycosphaerellales</taxon>
        <taxon>Teratosphaeriaceae</taxon>
        <taxon>Teratosphaeria</taxon>
    </lineage>
</organism>
<accession>A0A6G1KWA2</accession>